<accession>A0A4V3EAJ5</accession>
<dbReference type="EMBL" id="SOAM01000003">
    <property type="protein sequence ID" value="TDS75918.1"/>
    <property type="molecule type" value="Genomic_DNA"/>
</dbReference>
<name>A0A4V3EAJ5_9MICO</name>
<organism evidence="1 2">
    <name type="scientific">Amnibacterium kyonggiense</name>
    <dbReference type="NCBI Taxonomy" id="595671"/>
    <lineage>
        <taxon>Bacteria</taxon>
        <taxon>Bacillati</taxon>
        <taxon>Actinomycetota</taxon>
        <taxon>Actinomycetes</taxon>
        <taxon>Micrococcales</taxon>
        <taxon>Microbacteriaceae</taxon>
        <taxon>Amnibacterium</taxon>
    </lineage>
</organism>
<dbReference type="OrthoDB" id="5191029at2"/>
<dbReference type="RefSeq" id="WP_133767149.1">
    <property type="nucleotide sequence ID" value="NZ_BAAARP010000001.1"/>
</dbReference>
<evidence type="ECO:0000313" key="1">
    <source>
        <dbReference type="EMBL" id="TDS75918.1"/>
    </source>
</evidence>
<proteinExistence type="predicted"/>
<reference evidence="1 2" key="1">
    <citation type="submission" date="2019-03" db="EMBL/GenBank/DDBJ databases">
        <title>Genomic Encyclopedia of Archaeal and Bacterial Type Strains, Phase II (KMG-II): from individual species to whole genera.</title>
        <authorList>
            <person name="Goeker M."/>
        </authorList>
    </citation>
    <scope>NUCLEOTIDE SEQUENCE [LARGE SCALE GENOMIC DNA]</scope>
    <source>
        <strain evidence="1 2">DSM 24782</strain>
    </source>
</reference>
<sequence>MSGPKRTIYFMEPVVLDAKGKVSPIQVGFWDALHDHVSTLQPASRSAEIFGRRIDGEAAEALSPARKYLYVGKHRPKADWPHATDASGVTGAIDSSVVSAIIEYAYLLPVPGTNYVGLLRSSGGATFSALEAWLTSVCPKLPQGGSVVLRPYVRKDQLERLAKARGASKVELKIDPNTFGTKAPVGGDLAGALAEAQEIAGGGVSVELSLSFGRATPSEAGSENLAKQVQALLKSGIPLQKAKATVVNEDEHGKLVRDHIDFFRDRVTVTSEVGASEDEAPTPSAAVSAITEATKTFLKRLD</sequence>
<protein>
    <submittedName>
        <fullName evidence="1">Uncharacterized protein</fullName>
    </submittedName>
</protein>
<keyword evidence="2" id="KW-1185">Reference proteome</keyword>
<evidence type="ECO:0000313" key="2">
    <source>
        <dbReference type="Proteomes" id="UP000295344"/>
    </source>
</evidence>
<comment type="caution">
    <text evidence="1">The sequence shown here is derived from an EMBL/GenBank/DDBJ whole genome shotgun (WGS) entry which is preliminary data.</text>
</comment>
<gene>
    <name evidence="1" type="ORF">CLV52_3029</name>
</gene>
<dbReference type="AlphaFoldDB" id="A0A4V3EAJ5"/>
<dbReference type="Proteomes" id="UP000295344">
    <property type="component" value="Unassembled WGS sequence"/>
</dbReference>